<dbReference type="EMBL" id="JAIQCV010000013">
    <property type="protein sequence ID" value="KAH1032690.1"/>
    <property type="molecule type" value="Genomic_DNA"/>
</dbReference>
<gene>
    <name evidence="2" type="ORF">J1N35_044864</name>
</gene>
<evidence type="ECO:0000313" key="2">
    <source>
        <dbReference type="EMBL" id="KAH1032690.1"/>
    </source>
</evidence>
<sequence>MASVHYQYEYSPTTCCHELYTLDRVTTILLDAESCLHDLLCLPLSINTIQATASTPIAFVSNLPLRPTTLGPSVFPSQTKYSGHFPTSHFVPRPRPTYNSRGRGIQPYPPPQPPTVNPSINTCTHYNPSQSYETTSHNHTPSDGYCPFVQPPSDSISLNIAISSPTPLSPTNTQVSNTTTATVSSPRT</sequence>
<accession>A0A9D3ZGE3</accession>
<organism evidence="2 3">
    <name type="scientific">Gossypium stocksii</name>
    <dbReference type="NCBI Taxonomy" id="47602"/>
    <lineage>
        <taxon>Eukaryota</taxon>
        <taxon>Viridiplantae</taxon>
        <taxon>Streptophyta</taxon>
        <taxon>Embryophyta</taxon>
        <taxon>Tracheophyta</taxon>
        <taxon>Spermatophyta</taxon>
        <taxon>Magnoliopsida</taxon>
        <taxon>eudicotyledons</taxon>
        <taxon>Gunneridae</taxon>
        <taxon>Pentapetalae</taxon>
        <taxon>rosids</taxon>
        <taxon>malvids</taxon>
        <taxon>Malvales</taxon>
        <taxon>Malvaceae</taxon>
        <taxon>Malvoideae</taxon>
        <taxon>Gossypium</taxon>
    </lineage>
</organism>
<feature type="region of interest" description="Disordered" evidence="1">
    <location>
        <begin position="163"/>
        <end position="188"/>
    </location>
</feature>
<evidence type="ECO:0000256" key="1">
    <source>
        <dbReference type="SAM" id="MobiDB-lite"/>
    </source>
</evidence>
<keyword evidence="3" id="KW-1185">Reference proteome</keyword>
<reference evidence="2 3" key="1">
    <citation type="journal article" date="2021" name="Plant Biotechnol. J.">
        <title>Multi-omics assisted identification of the key and species-specific regulatory components of drought-tolerant mechanisms in Gossypium stocksii.</title>
        <authorList>
            <person name="Yu D."/>
            <person name="Ke L."/>
            <person name="Zhang D."/>
            <person name="Wu Y."/>
            <person name="Sun Y."/>
            <person name="Mei J."/>
            <person name="Sun J."/>
            <person name="Sun Y."/>
        </authorList>
    </citation>
    <scope>NUCLEOTIDE SEQUENCE [LARGE SCALE GENOMIC DNA]</scope>
    <source>
        <strain evidence="3">cv. E1</strain>
        <tissue evidence="2">Leaf</tissue>
    </source>
</reference>
<name>A0A9D3ZGE3_9ROSI</name>
<evidence type="ECO:0000313" key="3">
    <source>
        <dbReference type="Proteomes" id="UP000828251"/>
    </source>
</evidence>
<proteinExistence type="predicted"/>
<dbReference type="AlphaFoldDB" id="A0A9D3ZGE3"/>
<feature type="compositionally biased region" description="Low complexity" evidence="1">
    <location>
        <begin position="169"/>
        <end position="188"/>
    </location>
</feature>
<protein>
    <submittedName>
        <fullName evidence="2">Uncharacterized protein</fullName>
    </submittedName>
</protein>
<dbReference type="Proteomes" id="UP000828251">
    <property type="component" value="Unassembled WGS sequence"/>
</dbReference>
<comment type="caution">
    <text evidence="2">The sequence shown here is derived from an EMBL/GenBank/DDBJ whole genome shotgun (WGS) entry which is preliminary data.</text>
</comment>